<keyword evidence="11" id="KW-1185">Reference proteome</keyword>
<dbReference type="GO" id="GO:0005634">
    <property type="term" value="C:nucleus"/>
    <property type="evidence" value="ECO:0007669"/>
    <property type="project" value="UniProtKB-SubCell"/>
</dbReference>
<dbReference type="EMBL" id="PUHR01000002">
    <property type="protein sequence ID" value="KAG0672474.1"/>
    <property type="molecule type" value="Genomic_DNA"/>
</dbReference>
<dbReference type="PANTHER" id="PTHR10763:SF26">
    <property type="entry name" value="CELL DIVISION CONTROL PROTEIN 6 HOMOLOG"/>
    <property type="match status" value="1"/>
</dbReference>
<evidence type="ECO:0000256" key="3">
    <source>
        <dbReference type="ARBA" id="ARBA00022618"/>
    </source>
</evidence>
<dbReference type="GO" id="GO:0033314">
    <property type="term" value="P:mitotic DNA replication checkpoint signaling"/>
    <property type="evidence" value="ECO:0007669"/>
    <property type="project" value="TreeGrafter"/>
</dbReference>
<dbReference type="GO" id="GO:0051301">
    <property type="term" value="P:cell division"/>
    <property type="evidence" value="ECO:0007669"/>
    <property type="project" value="UniProtKB-UniRule"/>
</dbReference>
<sequence>MMEIITNNNNNNDEIPPLPQTPRKSKRLRDRDINNKLNSSISSYISPENSPIKTKKQKLNIKQKPSFKINKLPPSPEKSPFKKPTRNIDSSVKKLEFGTRSLYSRTKSLLQRSSILTPNDQQGSLLTRETQCRGIVNFLDDNIINHKSNSLYITGPPGTGKTAQLETLIKYKFLPIDISEQFIQNENHNIVNKFNPILVNNNYYHPSDPKIGAQRVNIASINCIAIKEPSQIFQRIYESFVTENYENEHKMIKTMLQLQTFMEQFSKETTFVVILDEMDKLVRMTSNDTHATRIIFELFMLARLPHINFILIGIANSLDMKDKFLSRLNLRQDLLPKTIVFNPYSADEMFDIVMNKINTLEDNVFNPMAIKFATKKCSGNTGDLRRLLDILRHSIELVELTDMIERKRGTIPNNDNDQPIKKIGLQHIAKVFSTISNSSSTKSRIEKINMQQKIILCSLVQREKTDIFQSCCTLDDAFSYYFKLLNSKNVFKPMNRNEFLEICNALETCGLVEISTGRSPGKTRHMVKLIKTTVDDKEFTREISKTDILKNFLTL</sequence>
<feature type="domain" description="AAA+ ATPase" evidence="9">
    <location>
        <begin position="147"/>
        <end position="334"/>
    </location>
</feature>
<reference evidence="10 11" key="1">
    <citation type="submission" date="2020-11" db="EMBL/GenBank/DDBJ databases">
        <title>Kefir isolates.</title>
        <authorList>
            <person name="Marcisauskas S."/>
            <person name="Kim Y."/>
            <person name="Blasche S."/>
        </authorList>
    </citation>
    <scope>NUCLEOTIDE SEQUENCE [LARGE SCALE GENOMIC DNA]</scope>
    <source>
        <strain evidence="10 11">OG2</strain>
    </source>
</reference>
<dbReference type="SUPFAM" id="SSF46785">
    <property type="entry name" value="Winged helix' DNA-binding domain"/>
    <property type="match status" value="1"/>
</dbReference>
<evidence type="ECO:0000256" key="8">
    <source>
        <dbReference type="SAM" id="MobiDB-lite"/>
    </source>
</evidence>
<dbReference type="InterPro" id="IPR050311">
    <property type="entry name" value="ORC1/CDC6"/>
</dbReference>
<dbReference type="GO" id="GO:0006270">
    <property type="term" value="P:DNA replication initiation"/>
    <property type="evidence" value="ECO:0007669"/>
    <property type="project" value="UniProtKB-UniRule"/>
</dbReference>
<gene>
    <name evidence="10" type="primary">CDC6</name>
    <name evidence="10" type="ORF">C6P45_001936</name>
</gene>
<evidence type="ECO:0000313" key="11">
    <source>
        <dbReference type="Proteomes" id="UP000750334"/>
    </source>
</evidence>
<dbReference type="GO" id="GO:0016887">
    <property type="term" value="F:ATP hydrolysis activity"/>
    <property type="evidence" value="ECO:0007669"/>
    <property type="project" value="InterPro"/>
</dbReference>
<dbReference type="InterPro" id="IPR027417">
    <property type="entry name" value="P-loop_NTPase"/>
</dbReference>
<dbReference type="Gene3D" id="1.10.8.60">
    <property type="match status" value="1"/>
</dbReference>
<dbReference type="Gene3D" id="1.10.10.10">
    <property type="entry name" value="Winged helix-like DNA-binding domain superfamily/Winged helix DNA-binding domain"/>
    <property type="match status" value="1"/>
</dbReference>
<evidence type="ECO:0000256" key="5">
    <source>
        <dbReference type="ARBA" id="ARBA00023242"/>
    </source>
</evidence>
<dbReference type="Pfam" id="PF13401">
    <property type="entry name" value="AAA_22"/>
    <property type="match status" value="1"/>
</dbReference>
<comment type="caution">
    <text evidence="10">The sequence shown here is derived from an EMBL/GenBank/DDBJ whole genome shotgun (WGS) entry which is preliminary data.</text>
</comment>
<dbReference type="SMART" id="SM00382">
    <property type="entry name" value="AAA"/>
    <property type="match status" value="1"/>
</dbReference>
<dbReference type="Gene3D" id="3.40.50.300">
    <property type="entry name" value="P-loop containing nucleotide triphosphate hydrolases"/>
    <property type="match status" value="1"/>
</dbReference>
<proteinExistence type="inferred from homology"/>
<dbReference type="PIRSF" id="PIRSF001767">
    <property type="entry name" value="Cdc6"/>
    <property type="match status" value="1"/>
</dbReference>
<dbReference type="Proteomes" id="UP000750334">
    <property type="component" value="Unassembled WGS sequence"/>
</dbReference>
<dbReference type="Pfam" id="PF22606">
    <property type="entry name" value="Cdc6-ORC-like_ATPase_lid"/>
    <property type="match status" value="1"/>
</dbReference>
<dbReference type="InterPro" id="IPR049945">
    <property type="entry name" value="AAA_22"/>
</dbReference>
<dbReference type="InterPro" id="IPR015163">
    <property type="entry name" value="Cdc6_C"/>
</dbReference>
<evidence type="ECO:0000313" key="10">
    <source>
        <dbReference type="EMBL" id="KAG0672474.1"/>
    </source>
</evidence>
<dbReference type="PANTHER" id="PTHR10763">
    <property type="entry name" value="CELL DIVISION CONTROL PROTEIN 6-RELATED"/>
    <property type="match status" value="1"/>
</dbReference>
<dbReference type="InterPro" id="IPR036388">
    <property type="entry name" value="WH-like_DNA-bd_sf"/>
</dbReference>
<dbReference type="InterPro" id="IPR016314">
    <property type="entry name" value="Cdc6/18"/>
</dbReference>
<name>A0A9P6WFL5_MAUEX</name>
<keyword evidence="4" id="KW-0235">DNA replication</keyword>
<evidence type="ECO:0000256" key="7">
    <source>
        <dbReference type="PIRNR" id="PIRNR001767"/>
    </source>
</evidence>
<keyword evidence="5" id="KW-0539">Nucleus</keyword>
<evidence type="ECO:0000256" key="2">
    <source>
        <dbReference type="ARBA" id="ARBA00006184"/>
    </source>
</evidence>
<dbReference type="InterPro" id="IPR054425">
    <property type="entry name" value="Cdc6_ORC1-like_ATPase_lid"/>
</dbReference>
<feature type="compositionally biased region" description="Low complexity" evidence="8">
    <location>
        <begin position="35"/>
        <end position="52"/>
    </location>
</feature>
<dbReference type="GO" id="GO:0003688">
    <property type="term" value="F:DNA replication origin binding"/>
    <property type="evidence" value="ECO:0007669"/>
    <property type="project" value="TreeGrafter"/>
</dbReference>
<dbReference type="AlphaFoldDB" id="A0A9P6WFL5"/>
<organism evidence="10 11">
    <name type="scientific">Maudiozyma exigua</name>
    <name type="common">Yeast</name>
    <name type="synonym">Kazachstania exigua</name>
    <dbReference type="NCBI Taxonomy" id="34358"/>
    <lineage>
        <taxon>Eukaryota</taxon>
        <taxon>Fungi</taxon>
        <taxon>Dikarya</taxon>
        <taxon>Ascomycota</taxon>
        <taxon>Saccharomycotina</taxon>
        <taxon>Saccharomycetes</taxon>
        <taxon>Saccharomycetales</taxon>
        <taxon>Saccharomycetaceae</taxon>
        <taxon>Maudiozyma</taxon>
    </lineage>
</organism>
<feature type="region of interest" description="Disordered" evidence="8">
    <location>
        <begin position="1"/>
        <end position="86"/>
    </location>
</feature>
<dbReference type="InterPro" id="IPR003593">
    <property type="entry name" value="AAA+_ATPase"/>
</dbReference>
<dbReference type="OrthoDB" id="1926878at2759"/>
<comment type="subcellular location">
    <subcellularLocation>
        <location evidence="1">Nucleus</location>
    </subcellularLocation>
</comment>
<accession>A0A9P6WFL5</accession>
<evidence type="ECO:0000256" key="1">
    <source>
        <dbReference type="ARBA" id="ARBA00004123"/>
    </source>
</evidence>
<dbReference type="InterPro" id="IPR036390">
    <property type="entry name" value="WH_DNA-bd_sf"/>
</dbReference>
<dbReference type="Pfam" id="PF09079">
    <property type="entry name" value="WHD_Cdc6"/>
    <property type="match status" value="1"/>
</dbReference>
<evidence type="ECO:0000256" key="6">
    <source>
        <dbReference type="ARBA" id="ARBA00023306"/>
    </source>
</evidence>
<protein>
    <recommendedName>
        <fullName evidence="7">Cell division control protein</fullName>
    </recommendedName>
</protein>
<keyword evidence="6" id="KW-0131">Cell cycle</keyword>
<comment type="similarity">
    <text evidence="2 7">Belongs to the CDC6/cdc18 family.</text>
</comment>
<evidence type="ECO:0000259" key="9">
    <source>
        <dbReference type="SMART" id="SM00382"/>
    </source>
</evidence>
<dbReference type="SUPFAM" id="SSF52540">
    <property type="entry name" value="P-loop containing nucleoside triphosphate hydrolases"/>
    <property type="match status" value="1"/>
</dbReference>
<keyword evidence="3" id="KW-0132">Cell division</keyword>
<evidence type="ECO:0000256" key="4">
    <source>
        <dbReference type="ARBA" id="ARBA00022705"/>
    </source>
</evidence>